<keyword evidence="3" id="KW-0472">Membrane</keyword>
<dbReference type="PANTHER" id="PTHR30483">
    <property type="entry name" value="LEUCINE-SPECIFIC-BINDING PROTEIN"/>
    <property type="match status" value="1"/>
</dbReference>
<dbReference type="InterPro" id="IPR028082">
    <property type="entry name" value="Peripla_BP_I"/>
</dbReference>
<dbReference type="InterPro" id="IPR028081">
    <property type="entry name" value="Leu-bd"/>
</dbReference>
<evidence type="ECO:0000313" key="6">
    <source>
        <dbReference type="Proteomes" id="UP000034051"/>
    </source>
</evidence>
<dbReference type="Gene3D" id="3.40.50.2300">
    <property type="match status" value="2"/>
</dbReference>
<dbReference type="InterPro" id="IPR051010">
    <property type="entry name" value="BCAA_transport"/>
</dbReference>
<keyword evidence="2" id="KW-0732">Signal</keyword>
<gene>
    <name evidence="5" type="ORF">UW32_C0002G0044</name>
</gene>
<dbReference type="AlphaFoldDB" id="A0A0G1H9J3"/>
<dbReference type="CDD" id="cd19984">
    <property type="entry name" value="PBP1_ABC_ligand_binding-like"/>
    <property type="match status" value="1"/>
</dbReference>
<dbReference type="PANTHER" id="PTHR30483:SF6">
    <property type="entry name" value="PERIPLASMIC BINDING PROTEIN OF ABC TRANSPORTER FOR NATURAL AMINO ACIDS"/>
    <property type="match status" value="1"/>
</dbReference>
<dbReference type="Pfam" id="PF13458">
    <property type="entry name" value="Peripla_BP_6"/>
    <property type="match status" value="1"/>
</dbReference>
<protein>
    <submittedName>
        <fullName evidence="5">Branched chain amino acid ABC transporter</fullName>
    </submittedName>
</protein>
<keyword evidence="3" id="KW-1133">Transmembrane helix</keyword>
<evidence type="ECO:0000313" key="5">
    <source>
        <dbReference type="EMBL" id="KKT43183.1"/>
    </source>
</evidence>
<keyword evidence="3" id="KW-0812">Transmembrane</keyword>
<name>A0A0G1H9J3_9BACT</name>
<feature type="domain" description="Leucine-binding protein" evidence="4">
    <location>
        <begin position="32"/>
        <end position="362"/>
    </location>
</feature>
<sequence length="377" mass="41519">MHKIIKIALILGICTAVIGSGYFFTKSTKGGTIDVGAIVPFTGSSAVVGELIKNGLEIAAEEINSKGGVNGKVIKLMFEDNQTKTEVGLSAFMKLKDINKVKYVITSVSGVALAISPVANENKIVQMDVVAATPKYSTPDDFTFRTGVSSYFFAREMAKLMIDRNIKDAGILFVNTEYGQGFKDVFQNEYTERGGVISVAEGYGQEDKDFRTQLTKIKSRNPEALLLVSLQKEASTILKQMGELKMDTPIYSDVYAMEQESNLKLAENLKIYYFKPTVDYISSDAATTFENAYKNKYGKEPDFIAAQAYDGINLLVAAIQKCNDYKNTVCVKDALYALRDVKGVISEHMDFDVNGDIMNRPLELRTIIGGKFVGIKT</sequence>
<comment type="caution">
    <text evidence="5">The sequence shown here is derived from an EMBL/GenBank/DDBJ whole genome shotgun (WGS) entry which is preliminary data.</text>
</comment>
<dbReference type="Proteomes" id="UP000034051">
    <property type="component" value="Unassembled WGS sequence"/>
</dbReference>
<dbReference type="EMBL" id="LCHW01000002">
    <property type="protein sequence ID" value="KKT43183.1"/>
    <property type="molecule type" value="Genomic_DNA"/>
</dbReference>
<dbReference type="SUPFAM" id="SSF53822">
    <property type="entry name" value="Periplasmic binding protein-like I"/>
    <property type="match status" value="1"/>
</dbReference>
<reference evidence="5 6" key="1">
    <citation type="journal article" date="2015" name="Nature">
        <title>rRNA introns, odd ribosomes, and small enigmatic genomes across a large radiation of phyla.</title>
        <authorList>
            <person name="Brown C.T."/>
            <person name="Hug L.A."/>
            <person name="Thomas B.C."/>
            <person name="Sharon I."/>
            <person name="Castelle C.J."/>
            <person name="Singh A."/>
            <person name="Wilkins M.J."/>
            <person name="Williams K.H."/>
            <person name="Banfield J.F."/>
        </authorList>
    </citation>
    <scope>NUCLEOTIDE SEQUENCE [LARGE SCALE GENOMIC DNA]</scope>
</reference>
<evidence type="ECO:0000256" key="3">
    <source>
        <dbReference type="SAM" id="Phobius"/>
    </source>
</evidence>
<comment type="similarity">
    <text evidence="1">Belongs to the leucine-binding protein family.</text>
</comment>
<proteinExistence type="inferred from homology"/>
<evidence type="ECO:0000259" key="4">
    <source>
        <dbReference type="Pfam" id="PF13458"/>
    </source>
</evidence>
<organism evidence="5 6">
    <name type="scientific">Candidatus Wolfebacteria bacterium GW2011_GWE2_44_13</name>
    <dbReference type="NCBI Taxonomy" id="1619017"/>
    <lineage>
        <taxon>Bacteria</taxon>
        <taxon>Candidatus Wolfeibacteriota</taxon>
    </lineage>
</organism>
<feature type="transmembrane region" description="Helical" evidence="3">
    <location>
        <begin position="7"/>
        <end position="24"/>
    </location>
</feature>
<evidence type="ECO:0000256" key="2">
    <source>
        <dbReference type="ARBA" id="ARBA00022729"/>
    </source>
</evidence>
<accession>A0A0G1H9J3</accession>
<evidence type="ECO:0000256" key="1">
    <source>
        <dbReference type="ARBA" id="ARBA00010062"/>
    </source>
</evidence>